<sequence length="1465" mass="158986">MAETAAPSLLAQLAPYLPTIGVALAVLGVLILILLALYVYKVAKSSAQSAPPPSMAAPPPPPPPAEPAAAPLTADEPPVLSLEDEPVSPAGAGLGLRDVLKILGGRRYRVPWYALIGSPAAGKTAIMEAVDLGPDRIDGGAGAINEPTWWLFDDGLVVDVPGSLLMGTRQAGAAGHDGAWRRFLGRLRRVRARRPLNGLILTISAEDLIGAAALSREALLERGRDFHRRLRVAQEELGLRLPVYVVVSKCDLIHGFTSYWSAMPPERRSEMFGWSNPHALDEAYLQSWIDEVFDSLSLDIFRGQVSLSADLPVGSPKASGMVLFPAAFDRLRQPLKAMLSMVFQPTAYHESFFFRGVWFVGSLPGERDSLIANATARILGEATDDVATIASVEGAVPRPILVRHLFRRKIFAERAVARPLEGGFGTDRREVQRMQIAAGVAGLALCGGLAWSTWSLDQNLGSLQQALTAVRDDMRQSQGNRAVPMSGDVDELENGAASPPKVAIQKAVNAEIKLEAARALLDALGTIRTSTLGTPFIPSSWFSSAGDDIAGFLALGFEHIVLDAMELRLDQRADELIKGPLTGLRAQSGEGGRPASLSTLIRFMDALDALDSDVKRYNNLSGSDGPAELSNLVRTLMGFELPPEFSKYPDLLRSALERTGRRRFAIDRFDGAAAERLSQLVWMVLNDLTEQGELAEALRTLAGDLYKLQTGSEDPQGTLLWQVRQGTNTLNRLLSEPWWGLVADGQLRREGDITALVARMGENHFLGPRVRDRVVADVEGTLRRFQRKLAAYDSPLTGPLLVVGDSGTMTVSQPLMALSSALSTLFDKSFMTAVPAEVIPQVQGRITWDLERLKRAIGMWRDYDAYMGDAMPRFPQSLRPRVQAVIEQRLTSNLLWLIAHAIQQQPVSETWRGPVESVVASDVNNLKQANESLAVLMTAFNTLGSVVQRDDLAEAAGVGAYDLLGRVDGLLSNDTLYNALSPVQMWDGLRPLTGVLFNAVDDVALQQYLAFQRERAHRLAVDYAEPALTVLATTDNGRGMAQRPLVRRWQRLFQEVDSYYQRRPGSTLVQLESFVRFTLAGLTVTDCGDKLAALGPGQASDDYFLNQKNRLLEDVWARCDELNGGTGILAGSYTRVARLFNERLAGRYPFADSLDGNGLRAATPADVKGFFAEYDMLEPGIKQELARGTMTYATRAAAEQFLAQLASVRSFMTPILASKPGEPPGAYTLSVDFRVNRPFEVNANQILTWSVSVGSQTLQDPPLAPLAGSVSTPVQWRWGDPVTVRMRWAKDSPSLPFATADNRPAVEPPATAVFSYTDPWSLVTMLRQQSVQRGQFDTARRPQPNIVMFHVPTRPVTPEKADSKNQQVVRMSTSALDAAANGQVGTTAFLRFGLQPVLPPAPAGAPAAAPVETLIVPDFPVLAPVTERGGRQQGASVQPYGAPSYGNPYGGSSLAAVPATGGYPR</sequence>
<gene>
    <name evidence="4" type="ORF">SAMN05421779_102235</name>
</gene>
<feature type="compositionally biased region" description="Pro residues" evidence="1">
    <location>
        <begin position="50"/>
        <end position="66"/>
    </location>
</feature>
<protein>
    <submittedName>
        <fullName evidence="4">ImcF-related N-terminal domain-containing protein</fullName>
    </submittedName>
</protein>
<keyword evidence="2" id="KW-0812">Transmembrane</keyword>
<keyword evidence="5" id="KW-1185">Reference proteome</keyword>
<dbReference type="PANTHER" id="PTHR36153:SF1">
    <property type="entry name" value="TYPE VI SECRETION SYSTEM COMPONENT TSSM1"/>
    <property type="match status" value="1"/>
</dbReference>
<dbReference type="Proteomes" id="UP000185678">
    <property type="component" value="Unassembled WGS sequence"/>
</dbReference>
<evidence type="ECO:0000313" key="4">
    <source>
        <dbReference type="EMBL" id="SIS48440.1"/>
    </source>
</evidence>
<accession>A0A1N7JGK8</accession>
<evidence type="ECO:0000259" key="3">
    <source>
        <dbReference type="Pfam" id="PF14331"/>
    </source>
</evidence>
<evidence type="ECO:0000256" key="1">
    <source>
        <dbReference type="SAM" id="MobiDB-lite"/>
    </source>
</evidence>
<dbReference type="InterPro" id="IPR025743">
    <property type="entry name" value="TssM1_N"/>
</dbReference>
<evidence type="ECO:0000313" key="5">
    <source>
        <dbReference type="Proteomes" id="UP000185678"/>
    </source>
</evidence>
<evidence type="ECO:0000256" key="2">
    <source>
        <dbReference type="SAM" id="Phobius"/>
    </source>
</evidence>
<feature type="region of interest" description="Disordered" evidence="1">
    <location>
        <begin position="48"/>
        <end position="72"/>
    </location>
</feature>
<feature type="domain" description="Type VI secretion system component TssM1 N-terminal" evidence="3">
    <location>
        <begin position="177"/>
        <end position="420"/>
    </location>
</feature>
<dbReference type="InterPro" id="IPR027417">
    <property type="entry name" value="P-loop_NTPase"/>
</dbReference>
<dbReference type="STRING" id="80876.SAMN05421779_102235"/>
<dbReference type="EMBL" id="FTOA01000002">
    <property type="protein sequence ID" value="SIS48440.1"/>
    <property type="molecule type" value="Genomic_DNA"/>
</dbReference>
<name>A0A1N7JGK8_9PROT</name>
<dbReference type="RefSeq" id="WP_076399131.1">
    <property type="nucleotide sequence ID" value="NZ_FTOA01000002.1"/>
</dbReference>
<dbReference type="InterPro" id="IPR053156">
    <property type="entry name" value="T6SS_TssM-like"/>
</dbReference>
<dbReference type="PANTHER" id="PTHR36153">
    <property type="entry name" value="INNER MEMBRANE PROTEIN-RELATED"/>
    <property type="match status" value="1"/>
</dbReference>
<feature type="transmembrane region" description="Helical" evidence="2">
    <location>
        <begin position="20"/>
        <end position="40"/>
    </location>
</feature>
<dbReference type="OrthoDB" id="9758229at2"/>
<keyword evidence="2" id="KW-0472">Membrane</keyword>
<dbReference type="Pfam" id="PF14331">
    <property type="entry name" value="IcmF-related_N"/>
    <property type="match status" value="1"/>
</dbReference>
<keyword evidence="2" id="KW-1133">Transmembrane helix</keyword>
<dbReference type="SUPFAM" id="SSF52540">
    <property type="entry name" value="P-loop containing nucleoside triphosphate hydrolases"/>
    <property type="match status" value="1"/>
</dbReference>
<reference evidence="4 5" key="1">
    <citation type="submission" date="2017-01" db="EMBL/GenBank/DDBJ databases">
        <authorList>
            <person name="Mah S.A."/>
            <person name="Swanson W.J."/>
            <person name="Moy G.W."/>
            <person name="Vacquier V.D."/>
        </authorList>
    </citation>
    <scope>NUCLEOTIDE SEQUENCE [LARGE SCALE GENOMIC DNA]</scope>
    <source>
        <strain evidence="4 5">DSM 11589</strain>
    </source>
</reference>
<proteinExistence type="predicted"/>
<organism evidence="4 5">
    <name type="scientific">Insolitispirillum peregrinum</name>
    <dbReference type="NCBI Taxonomy" id="80876"/>
    <lineage>
        <taxon>Bacteria</taxon>
        <taxon>Pseudomonadati</taxon>
        <taxon>Pseudomonadota</taxon>
        <taxon>Alphaproteobacteria</taxon>
        <taxon>Rhodospirillales</taxon>
        <taxon>Novispirillaceae</taxon>
        <taxon>Insolitispirillum</taxon>
    </lineage>
</organism>